<proteinExistence type="predicted"/>
<dbReference type="EMBL" id="CP092870">
    <property type="protein sequence ID" value="UYV71323.1"/>
    <property type="molecule type" value="Genomic_DNA"/>
</dbReference>
<protein>
    <submittedName>
        <fullName evidence="1">Uncharacterized protein</fullName>
    </submittedName>
</protein>
<evidence type="ECO:0000313" key="1">
    <source>
        <dbReference type="EMBL" id="UYV71323.1"/>
    </source>
</evidence>
<evidence type="ECO:0000313" key="2">
    <source>
        <dbReference type="Proteomes" id="UP001235939"/>
    </source>
</evidence>
<accession>A0ABY6KUA4</accession>
<name>A0ABY6KUA4_9ARAC</name>
<organism evidence="1 2">
    <name type="scientific">Cordylochernes scorpioides</name>
    <dbReference type="NCBI Taxonomy" id="51811"/>
    <lineage>
        <taxon>Eukaryota</taxon>
        <taxon>Metazoa</taxon>
        <taxon>Ecdysozoa</taxon>
        <taxon>Arthropoda</taxon>
        <taxon>Chelicerata</taxon>
        <taxon>Arachnida</taxon>
        <taxon>Pseudoscorpiones</taxon>
        <taxon>Cheliferoidea</taxon>
        <taxon>Chernetidae</taxon>
        <taxon>Cordylochernes</taxon>
    </lineage>
</organism>
<dbReference type="Proteomes" id="UP001235939">
    <property type="component" value="Chromosome 08"/>
</dbReference>
<gene>
    <name evidence="1" type="ORF">LAZ67_8002652</name>
</gene>
<sequence>MPKVWEVSQSKKLSCMGEAGLSQVVVSRPPPDGNKQRGQLKGYWTSSVWDKMYLKDQKRLVFLKNHENVIKDADSKYGWLGKV</sequence>
<reference evidence="1 2" key="1">
    <citation type="submission" date="2022-01" db="EMBL/GenBank/DDBJ databases">
        <title>A chromosomal length assembly of Cordylochernes scorpioides.</title>
        <authorList>
            <person name="Zeh D."/>
            <person name="Zeh J."/>
        </authorList>
    </citation>
    <scope>NUCLEOTIDE SEQUENCE [LARGE SCALE GENOMIC DNA]</scope>
    <source>
        <strain evidence="1">IN4F17</strain>
        <tissue evidence="1">Whole Body</tissue>
    </source>
</reference>
<keyword evidence="2" id="KW-1185">Reference proteome</keyword>